<dbReference type="InterPro" id="IPR008271">
    <property type="entry name" value="Ser/Thr_kinase_AS"/>
</dbReference>
<keyword evidence="4" id="KW-0418">Kinase</keyword>
<reference evidence="9" key="1">
    <citation type="journal article" date="2023" name="Mol. Plant Microbe Interact.">
        <title>Elucidating the Obligate Nature and Biological Capacity of an Invasive Fungal Corn Pathogen.</title>
        <authorList>
            <person name="MacCready J.S."/>
            <person name="Roggenkamp E.M."/>
            <person name="Gdanetz K."/>
            <person name="Chilvers M.I."/>
        </authorList>
    </citation>
    <scope>NUCLEOTIDE SEQUENCE</scope>
    <source>
        <strain evidence="9">PM02</strain>
    </source>
</reference>
<gene>
    <name evidence="9" type="ORF">P8C59_007210</name>
</gene>
<dbReference type="InterPro" id="IPR017441">
    <property type="entry name" value="Protein_kinase_ATP_BS"/>
</dbReference>
<dbReference type="PROSITE" id="PS00107">
    <property type="entry name" value="PROTEIN_KINASE_ATP"/>
    <property type="match status" value="1"/>
</dbReference>
<evidence type="ECO:0000259" key="8">
    <source>
        <dbReference type="PROSITE" id="PS50011"/>
    </source>
</evidence>
<dbReference type="GO" id="GO:0007052">
    <property type="term" value="P:mitotic spindle organization"/>
    <property type="evidence" value="ECO:0007669"/>
    <property type="project" value="TreeGrafter"/>
</dbReference>
<evidence type="ECO:0000256" key="6">
    <source>
        <dbReference type="PROSITE-ProRule" id="PRU10141"/>
    </source>
</evidence>
<dbReference type="GO" id="GO:0005634">
    <property type="term" value="C:nucleus"/>
    <property type="evidence" value="ECO:0007669"/>
    <property type="project" value="TreeGrafter"/>
</dbReference>
<organism evidence="9 10">
    <name type="scientific">Phyllachora maydis</name>
    <dbReference type="NCBI Taxonomy" id="1825666"/>
    <lineage>
        <taxon>Eukaryota</taxon>
        <taxon>Fungi</taxon>
        <taxon>Dikarya</taxon>
        <taxon>Ascomycota</taxon>
        <taxon>Pezizomycotina</taxon>
        <taxon>Sordariomycetes</taxon>
        <taxon>Sordariomycetidae</taxon>
        <taxon>Phyllachorales</taxon>
        <taxon>Phyllachoraceae</taxon>
        <taxon>Phyllachora</taxon>
    </lineage>
</organism>
<dbReference type="EMBL" id="JAQQPM010000006">
    <property type="protein sequence ID" value="KAK2072881.1"/>
    <property type="molecule type" value="Genomic_DNA"/>
</dbReference>
<dbReference type="GO" id="GO:0005737">
    <property type="term" value="C:cytoplasm"/>
    <property type="evidence" value="ECO:0007669"/>
    <property type="project" value="TreeGrafter"/>
</dbReference>
<accession>A0AAD9I8A0</accession>
<evidence type="ECO:0000256" key="7">
    <source>
        <dbReference type="SAM" id="MobiDB-lite"/>
    </source>
</evidence>
<dbReference type="GO" id="GO:0005816">
    <property type="term" value="C:spindle pole body"/>
    <property type="evidence" value="ECO:0007669"/>
    <property type="project" value="TreeGrafter"/>
</dbReference>
<dbReference type="Proteomes" id="UP001217918">
    <property type="component" value="Unassembled WGS sequence"/>
</dbReference>
<dbReference type="GO" id="GO:0005524">
    <property type="term" value="F:ATP binding"/>
    <property type="evidence" value="ECO:0007669"/>
    <property type="project" value="UniProtKB-UniRule"/>
</dbReference>
<feature type="compositionally biased region" description="Polar residues" evidence="7">
    <location>
        <begin position="29"/>
        <end position="41"/>
    </location>
</feature>
<evidence type="ECO:0000313" key="10">
    <source>
        <dbReference type="Proteomes" id="UP001217918"/>
    </source>
</evidence>
<feature type="domain" description="Protein kinase" evidence="8">
    <location>
        <begin position="105"/>
        <end position="364"/>
    </location>
</feature>
<dbReference type="SUPFAM" id="SSF56112">
    <property type="entry name" value="Protein kinase-like (PK-like)"/>
    <property type="match status" value="1"/>
</dbReference>
<dbReference type="GO" id="GO:0004674">
    <property type="term" value="F:protein serine/threonine kinase activity"/>
    <property type="evidence" value="ECO:0007669"/>
    <property type="project" value="UniProtKB-KW"/>
</dbReference>
<proteinExistence type="predicted"/>
<dbReference type="SUPFAM" id="SSF82615">
    <property type="entry name" value="Polo-box domain"/>
    <property type="match status" value="1"/>
</dbReference>
<dbReference type="PROSITE" id="PS00108">
    <property type="entry name" value="PROTEIN_KINASE_ST"/>
    <property type="match status" value="1"/>
</dbReference>
<protein>
    <recommendedName>
        <fullName evidence="8">Protein kinase domain-containing protein</fullName>
    </recommendedName>
</protein>
<dbReference type="PROSITE" id="PS50011">
    <property type="entry name" value="PROTEIN_KINASE_DOM"/>
    <property type="match status" value="1"/>
</dbReference>
<evidence type="ECO:0000256" key="5">
    <source>
        <dbReference type="ARBA" id="ARBA00022840"/>
    </source>
</evidence>
<feature type="binding site" evidence="6">
    <location>
        <position position="143"/>
    </location>
    <ligand>
        <name>ATP</name>
        <dbReference type="ChEBI" id="CHEBI:30616"/>
    </ligand>
</feature>
<dbReference type="GO" id="GO:0000776">
    <property type="term" value="C:kinetochore"/>
    <property type="evidence" value="ECO:0007669"/>
    <property type="project" value="TreeGrafter"/>
</dbReference>
<comment type="caution">
    <text evidence="9">The sequence shown here is derived from an EMBL/GenBank/DDBJ whole genome shotgun (WGS) entry which is preliminary data.</text>
</comment>
<dbReference type="PANTHER" id="PTHR24345:SF0">
    <property type="entry name" value="CELL CYCLE SERINE_THREONINE-PROTEIN KINASE CDC5_MSD2"/>
    <property type="match status" value="1"/>
</dbReference>
<evidence type="ECO:0000313" key="9">
    <source>
        <dbReference type="EMBL" id="KAK2072881.1"/>
    </source>
</evidence>
<keyword evidence="1" id="KW-0723">Serine/threonine-protein kinase</keyword>
<dbReference type="InterPro" id="IPR011009">
    <property type="entry name" value="Kinase-like_dom_sf"/>
</dbReference>
<evidence type="ECO:0000256" key="4">
    <source>
        <dbReference type="ARBA" id="ARBA00022777"/>
    </source>
</evidence>
<feature type="region of interest" description="Disordered" evidence="7">
    <location>
        <begin position="28"/>
        <end position="101"/>
    </location>
</feature>
<evidence type="ECO:0000256" key="1">
    <source>
        <dbReference type="ARBA" id="ARBA00022527"/>
    </source>
</evidence>
<evidence type="ECO:0000256" key="3">
    <source>
        <dbReference type="ARBA" id="ARBA00022741"/>
    </source>
</evidence>
<dbReference type="Pfam" id="PF00069">
    <property type="entry name" value="Pkinase"/>
    <property type="match status" value="1"/>
</dbReference>
<dbReference type="SMART" id="SM00220">
    <property type="entry name" value="S_TKc"/>
    <property type="match status" value="1"/>
</dbReference>
<keyword evidence="2" id="KW-0808">Transferase</keyword>
<evidence type="ECO:0000256" key="2">
    <source>
        <dbReference type="ARBA" id="ARBA00022679"/>
    </source>
</evidence>
<dbReference type="Gene3D" id="1.10.510.10">
    <property type="entry name" value="Transferase(Phosphotransferase) domain 1"/>
    <property type="match status" value="1"/>
</dbReference>
<dbReference type="GO" id="GO:0000922">
    <property type="term" value="C:spindle pole"/>
    <property type="evidence" value="ECO:0007669"/>
    <property type="project" value="TreeGrafter"/>
</dbReference>
<dbReference type="PANTHER" id="PTHR24345">
    <property type="entry name" value="SERINE/THREONINE-PROTEIN KINASE PLK"/>
    <property type="match status" value="1"/>
</dbReference>
<keyword evidence="10" id="KW-1185">Reference proteome</keyword>
<keyword evidence="5 6" id="KW-0067">ATP-binding</keyword>
<name>A0AAD9I8A0_9PEZI</name>
<keyword evidence="3 6" id="KW-0547">Nucleotide-binding</keyword>
<sequence length="638" mass="71256">MAGCCRPRAQLVAVTTHLRSFLVGVYRSSDASSCGPLSTVHSPKGVDMEALSPRDANAQRPTRANELKTKAAAQLKSAKDKEHPPPPPNNVTEPPSSDRRDGAVYQVGKLLGRGGFAICYEGKLAGSSRRYALKIVKCQMPAKMEQKFQTELQIHSKMRQQNIVQFHRAFTFQSCTYLVLELCPNGSLMDMVKRRKGLTEPEVRFYSVQIAGAIKYMHAKGIIHRDLKMGNIFLDKYMNTKIGDFGLAALVLTGKDMQIMRRTTLCGTPNYIAPEILEKGKKGHDQMVDIWSLGIIVFAMLTSKPPFQSSTTDEIYRLKWVDYTNKFGLGYILNDGSDTFRPRVSLFTVQNIIAFAEMIPETFAIPTNADGTAGKLSAGVDIYDHRKRERIVLWKKFANYMIAYGREIDGSDPGHGGEAARGATSGRDSRTPSDIVTFYQRFGDVGCWMFCDGHMQFNFPDHTKIVLDATGTWCHFWHLPLTAAKQLELSGKLMESALDDRTVLSYPLQTLLNFATPANNPTSSSSATGAGTRRRCRPEISAELKYIPTANHFRRKVEFIRDVVREWTANGGIGNSDMDREHRLRWTGVRETRGVPNPAKHVWVTIGARAGDERRTAYVDPCRPADIGEDIDETARKA</sequence>
<dbReference type="InterPro" id="IPR000719">
    <property type="entry name" value="Prot_kinase_dom"/>
</dbReference>
<dbReference type="AlphaFoldDB" id="A0AAD9I8A0"/>